<evidence type="ECO:0000256" key="3">
    <source>
        <dbReference type="ARBA" id="ARBA00007118"/>
    </source>
</evidence>
<comment type="caution">
    <text evidence="8">The sequence shown here is derived from an EMBL/GenBank/DDBJ whole genome shotgun (WGS) entry which is preliminary data.</text>
</comment>
<dbReference type="PANTHER" id="PTHR43035:SF1">
    <property type="entry name" value="FATTY ACID REPRESSION MUTANT PROTEIN 2-RELATED"/>
    <property type="match status" value="1"/>
</dbReference>
<dbReference type="InterPro" id="IPR033877">
    <property type="entry name" value="Frm2/Hbn1"/>
</dbReference>
<comment type="similarity">
    <text evidence="3">Belongs to the nitroreductase family.</text>
</comment>
<dbReference type="AlphaFoldDB" id="A0A9P4WA42"/>
<reference evidence="8" key="1">
    <citation type="submission" date="2019-04" db="EMBL/GenBank/DDBJ databases">
        <title>Sequencing of skin fungus with MAO and IRED activity.</title>
        <authorList>
            <person name="Marsaioli A.J."/>
            <person name="Bonatto J.M.C."/>
            <person name="Reis Junior O."/>
        </authorList>
    </citation>
    <scope>NUCLEOTIDE SEQUENCE</scope>
    <source>
        <strain evidence="8">30M1</strain>
    </source>
</reference>
<dbReference type="EMBL" id="SWKU01000014">
    <property type="protein sequence ID" value="KAF3000667.1"/>
    <property type="molecule type" value="Genomic_DNA"/>
</dbReference>
<dbReference type="GO" id="GO:0005634">
    <property type="term" value="C:nucleus"/>
    <property type="evidence" value="ECO:0007669"/>
    <property type="project" value="UniProtKB-SubCell"/>
</dbReference>
<keyword evidence="5" id="KW-0560">Oxidoreductase</keyword>
<name>A0A9P4WA42_CURKU</name>
<evidence type="ECO:0000313" key="9">
    <source>
        <dbReference type="Proteomes" id="UP000801428"/>
    </source>
</evidence>
<dbReference type="Pfam" id="PF00881">
    <property type="entry name" value="Nitroreductase"/>
    <property type="match status" value="1"/>
</dbReference>
<evidence type="ECO:0000313" key="8">
    <source>
        <dbReference type="EMBL" id="KAF3000667.1"/>
    </source>
</evidence>
<evidence type="ECO:0000256" key="2">
    <source>
        <dbReference type="ARBA" id="ARBA00004496"/>
    </source>
</evidence>
<evidence type="ECO:0000256" key="5">
    <source>
        <dbReference type="ARBA" id="ARBA00023002"/>
    </source>
</evidence>
<evidence type="ECO:0000259" key="7">
    <source>
        <dbReference type="Pfam" id="PF00881"/>
    </source>
</evidence>
<feature type="domain" description="Nitroreductase" evidence="7">
    <location>
        <begin position="12"/>
        <end position="178"/>
    </location>
</feature>
<dbReference type="PANTHER" id="PTHR43035">
    <property type="entry name" value="FATTY ACID REPRESSION MUTANT PROTEIN 2-RELATED"/>
    <property type="match status" value="1"/>
</dbReference>
<dbReference type="Proteomes" id="UP000801428">
    <property type="component" value="Unassembled WGS sequence"/>
</dbReference>
<proteinExistence type="inferred from homology"/>
<keyword evidence="9" id="KW-1185">Reference proteome</keyword>
<dbReference type="GO" id="GO:0005737">
    <property type="term" value="C:cytoplasm"/>
    <property type="evidence" value="ECO:0007669"/>
    <property type="project" value="UniProtKB-SubCell"/>
</dbReference>
<dbReference type="GO" id="GO:0034599">
    <property type="term" value="P:cellular response to oxidative stress"/>
    <property type="evidence" value="ECO:0007669"/>
    <property type="project" value="InterPro"/>
</dbReference>
<dbReference type="Gene3D" id="3.40.109.10">
    <property type="entry name" value="NADH Oxidase"/>
    <property type="match status" value="1"/>
</dbReference>
<keyword evidence="4" id="KW-0963">Cytoplasm</keyword>
<dbReference type="OrthoDB" id="2138173at2759"/>
<evidence type="ECO:0000256" key="6">
    <source>
        <dbReference type="ARBA" id="ARBA00023242"/>
    </source>
</evidence>
<gene>
    <name evidence="8" type="ORF">E8E13_000625</name>
</gene>
<dbReference type="FunFam" id="3.40.109.10:FF:000001">
    <property type="entry name" value="Nitroreductase family"/>
    <property type="match status" value="1"/>
</dbReference>
<keyword evidence="6" id="KW-0539">Nucleus</keyword>
<evidence type="ECO:0000256" key="4">
    <source>
        <dbReference type="ARBA" id="ARBA00022490"/>
    </source>
</evidence>
<sequence>MASTTPFLTAVASRHSRYDLLKASPVPNSRVVEIVNHALADGPSPFNVRSARCIVLFGEHHTDIWQHAYDVTERDTPGALPILGPKIKGYKAAYGTVLFFDDSTASSTLSPRFQALYKQFPEWEEHSAGMHQYIVWTALTDEGLGCNLQHYQASIQPYMGEKYSIPKSWRCKAQLVFGSLGDGPYEKKEKPGLEGAMRVYE</sequence>
<comment type="subcellular location">
    <subcellularLocation>
        <location evidence="2">Cytoplasm</location>
    </subcellularLocation>
    <subcellularLocation>
        <location evidence="1">Nucleus</location>
    </subcellularLocation>
</comment>
<dbReference type="SUPFAM" id="SSF55469">
    <property type="entry name" value="FMN-dependent nitroreductase-like"/>
    <property type="match status" value="1"/>
</dbReference>
<dbReference type="InterPro" id="IPR000415">
    <property type="entry name" value="Nitroreductase-like"/>
</dbReference>
<protein>
    <recommendedName>
        <fullName evidence="7">Nitroreductase domain-containing protein</fullName>
    </recommendedName>
</protein>
<dbReference type="GO" id="GO:0016491">
    <property type="term" value="F:oxidoreductase activity"/>
    <property type="evidence" value="ECO:0007669"/>
    <property type="project" value="UniProtKB-KW"/>
</dbReference>
<evidence type="ECO:0000256" key="1">
    <source>
        <dbReference type="ARBA" id="ARBA00004123"/>
    </source>
</evidence>
<dbReference type="InterPro" id="IPR029479">
    <property type="entry name" value="Nitroreductase"/>
</dbReference>
<accession>A0A9P4WA42</accession>
<organism evidence="8 9">
    <name type="scientific">Curvularia kusanoi</name>
    <name type="common">Cochliobolus kusanoi</name>
    <dbReference type="NCBI Taxonomy" id="90978"/>
    <lineage>
        <taxon>Eukaryota</taxon>
        <taxon>Fungi</taxon>
        <taxon>Dikarya</taxon>
        <taxon>Ascomycota</taxon>
        <taxon>Pezizomycotina</taxon>
        <taxon>Dothideomycetes</taxon>
        <taxon>Pleosporomycetidae</taxon>
        <taxon>Pleosporales</taxon>
        <taxon>Pleosporineae</taxon>
        <taxon>Pleosporaceae</taxon>
        <taxon>Curvularia</taxon>
    </lineage>
</organism>